<evidence type="ECO:0000259" key="2">
    <source>
        <dbReference type="Pfam" id="PF18942"/>
    </source>
</evidence>
<sequence>MMKNIIIYCTLFFMTLLWTACEKKTDADGILSPITNVDNVRKLYKGQDVQLNTTVLEGAEKIVGLVVSDHQHGNIPSGFVVMQSARSPKIRGINLDLGNDALSFIPGDSIVVNINGAVLSKQNGTLVIKGLSRDKVEKVSSGNTPLVQTVSVDGVNKTPGAYESTLVQIYGCTFNRIFGEPFSGDKEFHDGGVTTLYLHTEQGADFASENLPKRAVTSGIVFIDDQAQAKLWPRAFDEITNTGVDVDPNIPLGKSPIIITGFLSDPTGSDANYEYIQLMATQDIDFEVTPFSLVTTNNAGTATPLGFPTNGWATGDLRTYKFNLSSGTVAKGHFFYVGGYKKIWGSNSADISAANWIVSYMYADLDGADFGTATANLLANSGNPGGIAIFKGTTVNDTSEPVDVIFYGGANGSIFSPGPPKLGYRITNTDSYLLKHATTNADQNFFREGTNTFIFAFPATSNFAKLGGVYNPSTEKWTTKRVLTNKVIGNNSTITDLESDPGMTKLE</sequence>
<dbReference type="InterPro" id="IPR043744">
    <property type="entry name" value="DUF5689"/>
</dbReference>
<evidence type="ECO:0000313" key="3">
    <source>
        <dbReference type="EMBL" id="MFD1629914.1"/>
    </source>
</evidence>
<gene>
    <name evidence="3" type="ORF">ACFSAH_08500</name>
</gene>
<dbReference type="PROSITE" id="PS51257">
    <property type="entry name" value="PROKAR_LIPOPROTEIN"/>
    <property type="match status" value="1"/>
</dbReference>
<keyword evidence="4" id="KW-1185">Reference proteome</keyword>
<dbReference type="EMBL" id="JBHUDG010000012">
    <property type="protein sequence ID" value="MFD1629914.1"/>
    <property type="molecule type" value="Genomic_DNA"/>
</dbReference>
<organism evidence="3 4">
    <name type="scientific">Pseudopedobacter beijingensis</name>
    <dbReference type="NCBI Taxonomy" id="1207056"/>
    <lineage>
        <taxon>Bacteria</taxon>
        <taxon>Pseudomonadati</taxon>
        <taxon>Bacteroidota</taxon>
        <taxon>Sphingobacteriia</taxon>
        <taxon>Sphingobacteriales</taxon>
        <taxon>Sphingobacteriaceae</taxon>
        <taxon>Pseudopedobacter</taxon>
    </lineage>
</organism>
<feature type="chain" id="PRO_5046912345" evidence="1">
    <location>
        <begin position="21"/>
        <end position="507"/>
    </location>
</feature>
<dbReference type="Pfam" id="PF18942">
    <property type="entry name" value="DUF5689"/>
    <property type="match status" value="1"/>
</dbReference>
<proteinExistence type="predicted"/>
<protein>
    <submittedName>
        <fullName evidence="3">DUF5689 domain-containing protein</fullName>
    </submittedName>
</protein>
<accession>A0ABW4ID44</accession>
<evidence type="ECO:0000256" key="1">
    <source>
        <dbReference type="SAM" id="SignalP"/>
    </source>
</evidence>
<feature type="signal peptide" evidence="1">
    <location>
        <begin position="1"/>
        <end position="20"/>
    </location>
</feature>
<feature type="domain" description="DUF5689" evidence="2">
    <location>
        <begin position="34"/>
        <end position="234"/>
    </location>
</feature>
<comment type="caution">
    <text evidence="3">The sequence shown here is derived from an EMBL/GenBank/DDBJ whole genome shotgun (WGS) entry which is preliminary data.</text>
</comment>
<reference evidence="4" key="1">
    <citation type="journal article" date="2019" name="Int. J. Syst. Evol. Microbiol.">
        <title>The Global Catalogue of Microorganisms (GCM) 10K type strain sequencing project: providing services to taxonomists for standard genome sequencing and annotation.</title>
        <authorList>
            <consortium name="The Broad Institute Genomics Platform"/>
            <consortium name="The Broad Institute Genome Sequencing Center for Infectious Disease"/>
            <person name="Wu L."/>
            <person name="Ma J."/>
        </authorList>
    </citation>
    <scope>NUCLEOTIDE SEQUENCE [LARGE SCALE GENOMIC DNA]</scope>
    <source>
        <strain evidence="4">CCUG 53762</strain>
    </source>
</reference>
<name>A0ABW4ID44_9SPHI</name>
<dbReference type="Proteomes" id="UP001597118">
    <property type="component" value="Unassembled WGS sequence"/>
</dbReference>
<dbReference type="RefSeq" id="WP_379662292.1">
    <property type="nucleotide sequence ID" value="NZ_JBHUDG010000012.1"/>
</dbReference>
<keyword evidence="1" id="KW-0732">Signal</keyword>
<evidence type="ECO:0000313" key="4">
    <source>
        <dbReference type="Proteomes" id="UP001597118"/>
    </source>
</evidence>